<gene>
    <name evidence="2" type="ORF">PDIGIT_LOCUS11051</name>
</gene>
<organism evidence="2 3">
    <name type="scientific">Periconia digitata</name>
    <dbReference type="NCBI Taxonomy" id="1303443"/>
    <lineage>
        <taxon>Eukaryota</taxon>
        <taxon>Fungi</taxon>
        <taxon>Dikarya</taxon>
        <taxon>Ascomycota</taxon>
        <taxon>Pezizomycotina</taxon>
        <taxon>Dothideomycetes</taxon>
        <taxon>Pleosporomycetidae</taxon>
        <taxon>Pleosporales</taxon>
        <taxon>Massarineae</taxon>
        <taxon>Periconiaceae</taxon>
        <taxon>Periconia</taxon>
    </lineage>
</organism>
<sequence length="187" mass="21483">MSAETGEKWHDEVISSQTESEYTPPTTVQTPGSPMPPDPDTQGHLLHPGFSYLIQSVATGKFITFAKGKIVLDPIAGYSSTRWECIENDGWLGFRDPASYMLLGYIENENEELGCQFTRHDICERFQVREVEERIYHMLVIHVENWGKQDRRFKLLPIVHSRKDGQDILIKTKSNSNAAAWRFIRVQ</sequence>
<feature type="region of interest" description="Disordered" evidence="1">
    <location>
        <begin position="1"/>
        <end position="42"/>
    </location>
</feature>
<dbReference type="PANTHER" id="PTHR39697:SF1">
    <property type="entry name" value="RICIN B LECTIN DOMAIN-CONTAINING PROTEIN"/>
    <property type="match status" value="1"/>
</dbReference>
<feature type="compositionally biased region" description="Basic and acidic residues" evidence="1">
    <location>
        <begin position="1"/>
        <end position="13"/>
    </location>
</feature>
<dbReference type="OrthoDB" id="5289641at2759"/>
<comment type="caution">
    <text evidence="2">The sequence shown here is derived from an EMBL/GenBank/DDBJ whole genome shotgun (WGS) entry which is preliminary data.</text>
</comment>
<evidence type="ECO:0000313" key="2">
    <source>
        <dbReference type="EMBL" id="CAI6337932.1"/>
    </source>
</evidence>
<reference evidence="2" key="1">
    <citation type="submission" date="2023-01" db="EMBL/GenBank/DDBJ databases">
        <authorList>
            <person name="Van Ghelder C."/>
            <person name="Rancurel C."/>
        </authorList>
    </citation>
    <scope>NUCLEOTIDE SEQUENCE</scope>
    <source>
        <strain evidence="2">CNCM I-4278</strain>
    </source>
</reference>
<keyword evidence="3" id="KW-1185">Reference proteome</keyword>
<name>A0A9W4UMV9_9PLEO</name>
<proteinExistence type="predicted"/>
<evidence type="ECO:0000256" key="1">
    <source>
        <dbReference type="SAM" id="MobiDB-lite"/>
    </source>
</evidence>
<protein>
    <submittedName>
        <fullName evidence="2">Uncharacterized protein</fullName>
    </submittedName>
</protein>
<feature type="compositionally biased region" description="Polar residues" evidence="1">
    <location>
        <begin position="14"/>
        <end position="32"/>
    </location>
</feature>
<dbReference type="Proteomes" id="UP001152607">
    <property type="component" value="Unassembled WGS sequence"/>
</dbReference>
<dbReference type="EMBL" id="CAOQHR010000007">
    <property type="protein sequence ID" value="CAI6337932.1"/>
    <property type="molecule type" value="Genomic_DNA"/>
</dbReference>
<accession>A0A9W4UMV9</accession>
<dbReference type="AlphaFoldDB" id="A0A9W4UMV9"/>
<dbReference type="PANTHER" id="PTHR39697">
    <property type="entry name" value="RICIN B LECTIN DOMAIN-CONTAINING PROTEIN-RELATED"/>
    <property type="match status" value="1"/>
</dbReference>
<evidence type="ECO:0000313" key="3">
    <source>
        <dbReference type="Proteomes" id="UP001152607"/>
    </source>
</evidence>